<dbReference type="CDD" id="cd04651">
    <property type="entry name" value="LbH_G1P_AT_C"/>
    <property type="match status" value="1"/>
</dbReference>
<keyword evidence="4 9" id="KW-0548">Nucleotidyltransferase</keyword>
<protein>
    <submittedName>
        <fullName evidence="9">Glucose-1-phosphate adenylyltransferase</fullName>
        <ecNumber evidence="9">2.7.7.27</ecNumber>
    </submittedName>
</protein>
<evidence type="ECO:0000313" key="9">
    <source>
        <dbReference type="EMBL" id="KRO62548.1"/>
    </source>
</evidence>
<name>A0A0R2RIQ9_9BACT</name>
<sequence length="428" mass="47066">MTPRTSGHPDQVITVILGGGEGNRLFPLTQERAKPAVPIAGKYRLVDIPISLSLNSGIKRIFLLTQYLSSSLHRHVQQSYRFDDFIPRGFIEIVAAQKTREGTSWYQGTADAVRQGLIHFDNHPHEHVLILSGDQLYRMDFREMLDQHVTSGSDITIATLPVDAGSAPSLGILKADGTRRITEFVEKPKDPAVLAKMESKSAMPKGRPFLASMGIYIFNRDALRQCLDGNDGKDFGKNILPAAIQTKKVSAYIHDGYWEDIGTIGAFYRANLDLLAREPKFDFGLGTAPIYTRARFLPGSVVEQCQVKRAIVSDGCTILQSVLDHAVIGIRSRIGENCQIRRSILMGADYFETPAQRKDNLKRKRPDIGIAEGTVIEDAIVDKNVRIGKNVVIRASGKSGDVDGANFFVRDGIVIIPKGATVPDGSVI</sequence>
<dbReference type="Pfam" id="PF25247">
    <property type="entry name" value="LbH_GLGC"/>
    <property type="match status" value="1"/>
</dbReference>
<organism evidence="9 10">
    <name type="scientific">Verrucomicrobia subdivision 6 bacterium BACL9 MAG-120507-bin52</name>
    <dbReference type="NCBI Taxonomy" id="1655590"/>
    <lineage>
        <taxon>Bacteria</taxon>
        <taxon>Pseudomonadati</taxon>
        <taxon>Verrucomicrobiota</taxon>
        <taxon>Verrucomicrobiia</taxon>
        <taxon>Verrucomicrobiales</taxon>
        <taxon>Verrucomicrobia subdivision 6</taxon>
    </lineage>
</organism>
<keyword evidence="2" id="KW-0321">Glycogen metabolism</keyword>
<evidence type="ECO:0000256" key="7">
    <source>
        <dbReference type="ARBA" id="ARBA00023277"/>
    </source>
</evidence>
<evidence type="ECO:0000256" key="5">
    <source>
        <dbReference type="ARBA" id="ARBA00022741"/>
    </source>
</evidence>
<evidence type="ECO:0000256" key="4">
    <source>
        <dbReference type="ARBA" id="ARBA00022695"/>
    </source>
</evidence>
<dbReference type="Gene3D" id="3.90.550.10">
    <property type="entry name" value="Spore Coat Polysaccharide Biosynthesis Protein SpsA, Chain A"/>
    <property type="match status" value="1"/>
</dbReference>
<evidence type="ECO:0000313" key="10">
    <source>
        <dbReference type="Proteomes" id="UP000051269"/>
    </source>
</evidence>
<dbReference type="EMBL" id="LIBO01000060">
    <property type="protein sequence ID" value="KRO62548.1"/>
    <property type="molecule type" value="Genomic_DNA"/>
</dbReference>
<reference evidence="9 10" key="1">
    <citation type="submission" date="2015-10" db="EMBL/GenBank/DDBJ databases">
        <title>Metagenome-Assembled Genomes uncover a global brackish microbiome.</title>
        <authorList>
            <person name="Hugerth L.W."/>
            <person name="Larsson J."/>
            <person name="Alneberg J."/>
            <person name="Lindh M.V."/>
            <person name="Legrand C."/>
            <person name="Pinhassi J."/>
            <person name="Andersson A.F."/>
        </authorList>
    </citation>
    <scope>NUCLEOTIDE SEQUENCE [LARGE SCALE GENOMIC DNA]</scope>
    <source>
        <strain evidence="9">BACL18 MAG-120507-bin52</strain>
    </source>
</reference>
<comment type="similarity">
    <text evidence="1">Belongs to the bacterial/plant glucose-1-phosphate adenylyltransferase family.</text>
</comment>
<evidence type="ECO:0000256" key="1">
    <source>
        <dbReference type="ARBA" id="ARBA00010443"/>
    </source>
</evidence>
<dbReference type="InterPro" id="IPR005836">
    <property type="entry name" value="ADP_Glu_pyroP_CS"/>
</dbReference>
<dbReference type="PROSITE" id="PS00809">
    <property type="entry name" value="ADP_GLC_PYROPHOSPH_2"/>
    <property type="match status" value="1"/>
</dbReference>
<evidence type="ECO:0000259" key="8">
    <source>
        <dbReference type="Pfam" id="PF00483"/>
    </source>
</evidence>
<dbReference type="SUPFAM" id="SSF51161">
    <property type="entry name" value="Trimeric LpxA-like enzymes"/>
    <property type="match status" value="1"/>
</dbReference>
<dbReference type="GO" id="GO:0005978">
    <property type="term" value="P:glycogen biosynthetic process"/>
    <property type="evidence" value="ECO:0007669"/>
    <property type="project" value="InterPro"/>
</dbReference>
<keyword evidence="5" id="KW-0547">Nucleotide-binding</keyword>
<dbReference type="EC" id="2.7.7.27" evidence="9"/>
<dbReference type="GO" id="GO:0008878">
    <property type="term" value="F:glucose-1-phosphate adenylyltransferase activity"/>
    <property type="evidence" value="ECO:0007669"/>
    <property type="project" value="UniProtKB-EC"/>
</dbReference>
<feature type="domain" description="Nucleotidyl transferase" evidence="8">
    <location>
        <begin position="14"/>
        <end position="275"/>
    </location>
</feature>
<accession>A0A0R2RIQ9</accession>
<dbReference type="Proteomes" id="UP000051269">
    <property type="component" value="Unassembled WGS sequence"/>
</dbReference>
<dbReference type="Gene3D" id="2.160.10.10">
    <property type="entry name" value="Hexapeptide repeat proteins"/>
    <property type="match status" value="1"/>
</dbReference>
<keyword evidence="6" id="KW-0067">ATP-binding</keyword>
<proteinExistence type="inferred from homology"/>
<dbReference type="PROSITE" id="PS00810">
    <property type="entry name" value="ADP_GLC_PYROPHOSPH_3"/>
    <property type="match status" value="1"/>
</dbReference>
<keyword evidence="3 9" id="KW-0808">Transferase</keyword>
<dbReference type="AlphaFoldDB" id="A0A0R2RIQ9"/>
<dbReference type="SUPFAM" id="SSF53448">
    <property type="entry name" value="Nucleotide-diphospho-sugar transferases"/>
    <property type="match status" value="1"/>
</dbReference>
<dbReference type="CDD" id="cd02508">
    <property type="entry name" value="ADP_Glucose_PP"/>
    <property type="match status" value="1"/>
</dbReference>
<keyword evidence="7" id="KW-0119">Carbohydrate metabolism</keyword>
<dbReference type="InterPro" id="IPR029044">
    <property type="entry name" value="Nucleotide-diphossugar_trans"/>
</dbReference>
<evidence type="ECO:0000256" key="2">
    <source>
        <dbReference type="ARBA" id="ARBA00022600"/>
    </source>
</evidence>
<dbReference type="PANTHER" id="PTHR43523">
    <property type="entry name" value="GLUCOSE-1-PHOSPHATE ADENYLYLTRANSFERASE-RELATED"/>
    <property type="match status" value="1"/>
</dbReference>
<dbReference type="InterPro" id="IPR005835">
    <property type="entry name" value="NTP_transferase_dom"/>
</dbReference>
<dbReference type="NCBIfam" id="NF002772">
    <property type="entry name" value="PRK02862.1"/>
    <property type="match status" value="1"/>
</dbReference>
<evidence type="ECO:0000256" key="3">
    <source>
        <dbReference type="ARBA" id="ARBA00022679"/>
    </source>
</evidence>
<comment type="caution">
    <text evidence="9">The sequence shown here is derived from an EMBL/GenBank/DDBJ whole genome shotgun (WGS) entry which is preliminary data.</text>
</comment>
<dbReference type="InterPro" id="IPR011831">
    <property type="entry name" value="ADP-Glc_PPase"/>
</dbReference>
<evidence type="ECO:0000256" key="6">
    <source>
        <dbReference type="ARBA" id="ARBA00022840"/>
    </source>
</evidence>
<dbReference type="Pfam" id="PF00483">
    <property type="entry name" value="NTP_transferase"/>
    <property type="match status" value="1"/>
</dbReference>
<dbReference type="GO" id="GO:0005524">
    <property type="term" value="F:ATP binding"/>
    <property type="evidence" value="ECO:0007669"/>
    <property type="project" value="UniProtKB-KW"/>
</dbReference>
<dbReference type="InterPro" id="IPR011004">
    <property type="entry name" value="Trimer_LpxA-like_sf"/>
</dbReference>
<gene>
    <name evidence="9" type="primary">glgC</name>
    <name evidence="9" type="ORF">ABR82_06555</name>
</gene>
<dbReference type="PANTHER" id="PTHR43523:SF12">
    <property type="entry name" value="GLUCOSE-1-PHOSPHATE ADENYLYLTRANSFERASE LARGE SUBUNIT 1, CHLOROPLASTIC-RELATED"/>
    <property type="match status" value="1"/>
</dbReference>